<feature type="region of interest" description="Disordered" evidence="1">
    <location>
        <begin position="1"/>
        <end position="49"/>
    </location>
</feature>
<dbReference type="AlphaFoldDB" id="A0A6A6DJ65"/>
<sequence length="49" mass="5461">KQRKRKRIQKEGVLSFGASQDKSTKNPTTTSSSSKKGRGKVRVDRAKLT</sequence>
<evidence type="ECO:0000313" key="3">
    <source>
        <dbReference type="Proteomes" id="UP000800200"/>
    </source>
</evidence>
<evidence type="ECO:0000313" key="2">
    <source>
        <dbReference type="EMBL" id="KAF2178973.1"/>
    </source>
</evidence>
<evidence type="ECO:0000256" key="1">
    <source>
        <dbReference type="SAM" id="MobiDB-lite"/>
    </source>
</evidence>
<feature type="non-terminal residue" evidence="2">
    <location>
        <position position="1"/>
    </location>
</feature>
<dbReference type="Proteomes" id="UP000800200">
    <property type="component" value="Unassembled WGS sequence"/>
</dbReference>
<protein>
    <submittedName>
        <fullName evidence="2">Uncharacterized protein</fullName>
    </submittedName>
</protein>
<accession>A0A6A6DJ65</accession>
<dbReference type="EMBL" id="ML994671">
    <property type="protein sequence ID" value="KAF2178973.1"/>
    <property type="molecule type" value="Genomic_DNA"/>
</dbReference>
<keyword evidence="3" id="KW-1185">Reference proteome</keyword>
<feature type="compositionally biased region" description="Low complexity" evidence="1">
    <location>
        <begin position="25"/>
        <end position="34"/>
    </location>
</feature>
<gene>
    <name evidence="2" type="ORF">K469DRAFT_597976</name>
</gene>
<proteinExistence type="predicted"/>
<name>A0A6A6DJ65_9PEZI</name>
<reference evidence="2" key="1">
    <citation type="journal article" date="2020" name="Stud. Mycol.">
        <title>101 Dothideomycetes genomes: a test case for predicting lifestyles and emergence of pathogens.</title>
        <authorList>
            <person name="Haridas S."/>
            <person name="Albert R."/>
            <person name="Binder M."/>
            <person name="Bloem J."/>
            <person name="Labutti K."/>
            <person name="Salamov A."/>
            <person name="Andreopoulos B."/>
            <person name="Baker S."/>
            <person name="Barry K."/>
            <person name="Bills G."/>
            <person name="Bluhm B."/>
            <person name="Cannon C."/>
            <person name="Castanera R."/>
            <person name="Culley D."/>
            <person name="Daum C."/>
            <person name="Ezra D."/>
            <person name="Gonzalez J."/>
            <person name="Henrissat B."/>
            <person name="Kuo A."/>
            <person name="Liang C."/>
            <person name="Lipzen A."/>
            <person name="Lutzoni F."/>
            <person name="Magnuson J."/>
            <person name="Mondo S."/>
            <person name="Nolan M."/>
            <person name="Ohm R."/>
            <person name="Pangilinan J."/>
            <person name="Park H.-J."/>
            <person name="Ramirez L."/>
            <person name="Alfaro M."/>
            <person name="Sun H."/>
            <person name="Tritt A."/>
            <person name="Yoshinaga Y."/>
            <person name="Zwiers L.-H."/>
            <person name="Turgeon B."/>
            <person name="Goodwin S."/>
            <person name="Spatafora J."/>
            <person name="Crous P."/>
            <person name="Grigoriev I."/>
        </authorList>
    </citation>
    <scope>NUCLEOTIDE SEQUENCE</scope>
    <source>
        <strain evidence="2">CBS 207.26</strain>
    </source>
</reference>
<organism evidence="2 3">
    <name type="scientific">Zopfia rhizophila CBS 207.26</name>
    <dbReference type="NCBI Taxonomy" id="1314779"/>
    <lineage>
        <taxon>Eukaryota</taxon>
        <taxon>Fungi</taxon>
        <taxon>Dikarya</taxon>
        <taxon>Ascomycota</taxon>
        <taxon>Pezizomycotina</taxon>
        <taxon>Dothideomycetes</taxon>
        <taxon>Dothideomycetes incertae sedis</taxon>
        <taxon>Zopfiaceae</taxon>
        <taxon>Zopfia</taxon>
    </lineage>
</organism>